<evidence type="ECO:0000313" key="3">
    <source>
        <dbReference type="EMBL" id="MCC9641424.1"/>
    </source>
</evidence>
<evidence type="ECO:0000313" key="4">
    <source>
        <dbReference type="Proteomes" id="UP001430306"/>
    </source>
</evidence>
<reference evidence="3" key="1">
    <citation type="submission" date="2021-11" db="EMBL/GenBank/DDBJ databases">
        <title>Genome sequence.</title>
        <authorList>
            <person name="Sun Q."/>
        </authorList>
    </citation>
    <scope>NUCLEOTIDE SEQUENCE</scope>
    <source>
        <strain evidence="3">JC740</strain>
    </source>
</reference>
<dbReference type="RefSeq" id="WP_230271540.1">
    <property type="nucleotide sequence ID" value="NZ_JAJKFW010000006.1"/>
</dbReference>
<feature type="domain" description="Pyrrolo-quinoline quinone repeat" evidence="2">
    <location>
        <begin position="164"/>
        <end position="292"/>
    </location>
</feature>
<keyword evidence="1" id="KW-0732">Signal</keyword>
<dbReference type="InterPro" id="IPR002372">
    <property type="entry name" value="PQQ_rpt_dom"/>
</dbReference>
<dbReference type="EMBL" id="JAJKFW010000006">
    <property type="protein sequence ID" value="MCC9641424.1"/>
    <property type="molecule type" value="Genomic_DNA"/>
</dbReference>
<organism evidence="3 4">
    <name type="scientific">Rhodopirellula halodulae</name>
    <dbReference type="NCBI Taxonomy" id="2894198"/>
    <lineage>
        <taxon>Bacteria</taxon>
        <taxon>Pseudomonadati</taxon>
        <taxon>Planctomycetota</taxon>
        <taxon>Planctomycetia</taxon>
        <taxon>Pirellulales</taxon>
        <taxon>Pirellulaceae</taxon>
        <taxon>Rhodopirellula</taxon>
    </lineage>
</organism>
<dbReference type="InterPro" id="IPR015943">
    <property type="entry name" value="WD40/YVTN_repeat-like_dom_sf"/>
</dbReference>
<evidence type="ECO:0000256" key="1">
    <source>
        <dbReference type="SAM" id="SignalP"/>
    </source>
</evidence>
<dbReference type="SMART" id="SM00564">
    <property type="entry name" value="PQQ"/>
    <property type="match status" value="5"/>
</dbReference>
<dbReference type="Gene3D" id="2.40.10.480">
    <property type="match status" value="1"/>
</dbReference>
<dbReference type="PANTHER" id="PTHR34512:SF30">
    <property type="entry name" value="OUTER MEMBRANE PROTEIN ASSEMBLY FACTOR BAMB"/>
    <property type="match status" value="1"/>
</dbReference>
<proteinExistence type="predicted"/>
<dbReference type="InterPro" id="IPR018391">
    <property type="entry name" value="PQQ_b-propeller_rpt"/>
</dbReference>
<keyword evidence="4" id="KW-1185">Reference proteome</keyword>
<feature type="signal peptide" evidence="1">
    <location>
        <begin position="1"/>
        <end position="38"/>
    </location>
</feature>
<comment type="caution">
    <text evidence="3">The sequence shown here is derived from an EMBL/GenBank/DDBJ whole genome shotgun (WGS) entry which is preliminary data.</text>
</comment>
<dbReference type="InterPro" id="IPR011047">
    <property type="entry name" value="Quinoprotein_ADH-like_sf"/>
</dbReference>
<accession>A0ABS8NDE0</accession>
<feature type="chain" id="PRO_5046073041" evidence="1">
    <location>
        <begin position="39"/>
        <end position="443"/>
    </location>
</feature>
<dbReference type="Gene3D" id="2.130.10.10">
    <property type="entry name" value="YVTN repeat-like/Quinoprotein amine dehydrogenase"/>
    <property type="match status" value="2"/>
</dbReference>
<dbReference type="Proteomes" id="UP001430306">
    <property type="component" value="Unassembled WGS sequence"/>
</dbReference>
<sequence>MFLFFHEPNRRKRLKRLSPLWFCLVLCFGVLACSNVHADDAVSAWPTARGDFAATGATATTLAKDLQLLWETKTAEAIESAPVSDGERVYVVDVMGGLEALAFSNGQSVWRHELDTGFSASPSLYLPSLIGEESGRIQILDVGKVADDPVLNDSWTTWLKRQRPVLVSGDVEGNVVAWDPATGDRRWEGLTDGEISASPSFFIHRSLSDEGAVVIQVRVLVTSQDGSLYCFAMDDGKLVWKYETNDQIRCGASVGDGQTFLGGCDGGLHVVDLRTGQAMREPIPLGGPTGSTPAIRDGQLYVPIMDGVLYAFAPNSDPEEEVSPKWEYLDDERNQEYRGSAAVNQELVVVASRNKTVDAIERETGKRRWRMTLRRRSDASPVIAGQDVWIASTDGRLIRLDIVTGDEKWNFEIRGAFIGEPAIVGDRLIVADDEGVVRCFGTR</sequence>
<dbReference type="PANTHER" id="PTHR34512">
    <property type="entry name" value="CELL SURFACE PROTEIN"/>
    <property type="match status" value="1"/>
</dbReference>
<gene>
    <name evidence="3" type="ORF">LOC71_04000</name>
</gene>
<protein>
    <submittedName>
        <fullName evidence="3">PQQ-binding-like beta-propeller repeat protein</fullName>
    </submittedName>
</protein>
<name>A0ABS8NDE0_9BACT</name>
<dbReference type="SUPFAM" id="SSF50998">
    <property type="entry name" value="Quinoprotein alcohol dehydrogenase-like"/>
    <property type="match status" value="2"/>
</dbReference>
<dbReference type="Pfam" id="PF13360">
    <property type="entry name" value="PQQ_2"/>
    <property type="match status" value="3"/>
</dbReference>
<evidence type="ECO:0000259" key="2">
    <source>
        <dbReference type="Pfam" id="PF13360"/>
    </source>
</evidence>
<feature type="domain" description="Pyrrolo-quinoline quinone repeat" evidence="2">
    <location>
        <begin position="339"/>
        <end position="435"/>
    </location>
</feature>
<feature type="domain" description="Pyrrolo-quinoline quinone repeat" evidence="2">
    <location>
        <begin position="63"/>
        <end position="117"/>
    </location>
</feature>